<proteinExistence type="predicted"/>
<name>A0A6M3J097_9ZZZZ</name>
<gene>
    <name evidence="3" type="ORF">MM415B00664_0029</name>
</gene>
<feature type="region of interest" description="Disordered" evidence="2">
    <location>
        <begin position="431"/>
        <end position="454"/>
    </location>
</feature>
<accession>A0A6M3J097</accession>
<keyword evidence="1" id="KW-0175">Coiled coil</keyword>
<protein>
    <submittedName>
        <fullName evidence="3">Uncharacterized protein</fullName>
    </submittedName>
</protein>
<dbReference type="EMBL" id="MT141488">
    <property type="protein sequence ID" value="QJA63038.1"/>
    <property type="molecule type" value="Genomic_DNA"/>
</dbReference>
<reference evidence="3" key="1">
    <citation type="submission" date="2020-03" db="EMBL/GenBank/DDBJ databases">
        <title>The deep terrestrial virosphere.</title>
        <authorList>
            <person name="Holmfeldt K."/>
            <person name="Nilsson E."/>
            <person name="Simone D."/>
            <person name="Lopez-Fernandez M."/>
            <person name="Wu X."/>
            <person name="de Brujin I."/>
            <person name="Lundin D."/>
            <person name="Andersson A."/>
            <person name="Bertilsson S."/>
            <person name="Dopson M."/>
        </authorList>
    </citation>
    <scope>NUCLEOTIDE SEQUENCE</scope>
    <source>
        <strain evidence="3">MM415B00664</strain>
    </source>
</reference>
<evidence type="ECO:0000313" key="3">
    <source>
        <dbReference type="EMBL" id="QJA63038.1"/>
    </source>
</evidence>
<evidence type="ECO:0000256" key="2">
    <source>
        <dbReference type="SAM" id="MobiDB-lite"/>
    </source>
</evidence>
<sequence>MGSSQGRKRALDSVGAVLMQWAMYKDKQKQQLEQKIAMEDAAKEKAKLMLEKRKQDMEWDIKKMDYKNSLDDADRAEARTYAEKQATKEADVMKLLEAQKKKELEADNAKIGTVKSITGRNDAELVYKGAGKWDYQKKEGLPGVPQDELIRMHKYRDTLPPGDPRREEVNSRISKITMNAPNLSKGGLTKAALAGDPDAKLILDTMAADAVKQAEAMGKASSKGKIAGLAATMDLDATAHSIVLGKETLSNVKNTFGVPIQEVVRQKVLDIDPEFNFIKPRVTEGAVKSTLVQQTKQRGMMGSFVKNLNNQVARVDTVMKDVISRFGARFIDLPIRELKTRAKGSGHEQVVEAYMLEISNEIGKLSTGSVGSVRELSTEAQERWAKIHDPNLSLKQLKIILEETKLMGNMRLTSTDDEIAETLSILDNINEPTRIPQNTPQPQPKSRFKILGIE</sequence>
<dbReference type="AlphaFoldDB" id="A0A6M3J097"/>
<evidence type="ECO:0000256" key="1">
    <source>
        <dbReference type="SAM" id="Coils"/>
    </source>
</evidence>
<feature type="compositionally biased region" description="Polar residues" evidence="2">
    <location>
        <begin position="431"/>
        <end position="440"/>
    </location>
</feature>
<organism evidence="3">
    <name type="scientific">viral metagenome</name>
    <dbReference type="NCBI Taxonomy" id="1070528"/>
    <lineage>
        <taxon>unclassified sequences</taxon>
        <taxon>metagenomes</taxon>
        <taxon>organismal metagenomes</taxon>
    </lineage>
</organism>
<feature type="coiled-coil region" evidence="1">
    <location>
        <begin position="25"/>
        <end position="58"/>
    </location>
</feature>